<dbReference type="PANTHER" id="PTHR12631:SF10">
    <property type="entry name" value="BETA-XYLOSIDASE-LIKE PROTEIN-RELATED"/>
    <property type="match status" value="1"/>
</dbReference>
<evidence type="ECO:0000313" key="3">
    <source>
        <dbReference type="Proteomes" id="UP000546464"/>
    </source>
</evidence>
<dbReference type="GO" id="GO:0004553">
    <property type="term" value="F:hydrolase activity, hydrolyzing O-glycosyl compounds"/>
    <property type="evidence" value="ECO:0007669"/>
    <property type="project" value="TreeGrafter"/>
</dbReference>
<evidence type="ECO:0000313" key="2">
    <source>
        <dbReference type="EMBL" id="MBC2593244.1"/>
    </source>
</evidence>
<feature type="chain" id="PRO_5032599010" evidence="1">
    <location>
        <begin position="24"/>
        <end position="457"/>
    </location>
</feature>
<dbReference type="EMBL" id="JACHVB010000012">
    <property type="protein sequence ID" value="MBC2593244.1"/>
    <property type="molecule type" value="Genomic_DNA"/>
</dbReference>
<dbReference type="PANTHER" id="PTHR12631">
    <property type="entry name" value="ALPHA-L-IDURONIDASE"/>
    <property type="match status" value="1"/>
</dbReference>
<feature type="signal peptide" evidence="1">
    <location>
        <begin position="1"/>
        <end position="23"/>
    </location>
</feature>
<proteinExistence type="predicted"/>
<organism evidence="2 3">
    <name type="scientific">Ruficoccus amylovorans</name>
    <dbReference type="NCBI Taxonomy" id="1804625"/>
    <lineage>
        <taxon>Bacteria</taxon>
        <taxon>Pseudomonadati</taxon>
        <taxon>Verrucomicrobiota</taxon>
        <taxon>Opitutia</taxon>
        <taxon>Puniceicoccales</taxon>
        <taxon>Cerasicoccaceae</taxon>
        <taxon>Ruficoccus</taxon>
    </lineage>
</organism>
<sequence>MKNPSLALCCALTLGASAPLLNAAQEITLSVNAADPGTPVNRLIFGGCYLDFRQHTDAYEELGLSSNREASPGDASARKIQPEPGQWHWEEFDQWLVWLKENNITGVCTLSNYAPWMLGEGTTEPEDWEFFIEDWSDHAAAVVRHANIENKAGIRYWEIWNEPDSPTFWFKQPWNSGSERYAQLFHAAVRKMKAVDPTILVGTGGMADPWRGGIRKWWAPLITDYGVGEVMDFAAIHTYYGNPANGAVDDALARMRAIMREQLQTEKPILITEYNALMHEDFTQRGVSFAEQSLITALNLGLFAARDVAAAQYFCIGWWESDFCPWAPDGQPRPVVEAFKFWKDYQGERLSVTEKGPGLGYSVACRDGDTVRLYVPVAGDYPAEVSWKRYQVNVSGLRGPVTAEILAFYGDETHSLTHSLTPESDGSHTVAFKWPAQSDALLKITLSPDASPSPAAK</sequence>
<dbReference type="Proteomes" id="UP000546464">
    <property type="component" value="Unassembled WGS sequence"/>
</dbReference>
<dbReference type="InterPro" id="IPR051923">
    <property type="entry name" value="Glycosyl_Hydrolase_39"/>
</dbReference>
<dbReference type="InterPro" id="IPR017853">
    <property type="entry name" value="GH"/>
</dbReference>
<evidence type="ECO:0000256" key="1">
    <source>
        <dbReference type="SAM" id="SignalP"/>
    </source>
</evidence>
<protein>
    <submittedName>
        <fullName evidence="2">Uncharacterized protein</fullName>
    </submittedName>
</protein>
<reference evidence="2 3" key="1">
    <citation type="submission" date="2020-07" db="EMBL/GenBank/DDBJ databases">
        <authorList>
            <person name="Feng X."/>
        </authorList>
    </citation>
    <scope>NUCLEOTIDE SEQUENCE [LARGE SCALE GENOMIC DNA]</scope>
    <source>
        <strain evidence="2 3">JCM31066</strain>
    </source>
</reference>
<comment type="caution">
    <text evidence="2">The sequence shown here is derived from an EMBL/GenBank/DDBJ whole genome shotgun (WGS) entry which is preliminary data.</text>
</comment>
<accession>A0A842HCH1</accession>
<dbReference type="SUPFAM" id="SSF51445">
    <property type="entry name" value="(Trans)glycosidases"/>
    <property type="match status" value="1"/>
</dbReference>
<dbReference type="AlphaFoldDB" id="A0A842HCH1"/>
<dbReference type="RefSeq" id="WP_185674230.1">
    <property type="nucleotide sequence ID" value="NZ_JACHVB010000012.1"/>
</dbReference>
<dbReference type="Gene3D" id="3.20.20.80">
    <property type="entry name" value="Glycosidases"/>
    <property type="match status" value="1"/>
</dbReference>
<gene>
    <name evidence="2" type="ORF">H5P28_03120</name>
</gene>
<keyword evidence="1" id="KW-0732">Signal</keyword>
<name>A0A842HCH1_9BACT</name>
<keyword evidence="3" id="KW-1185">Reference proteome</keyword>